<organism evidence="7 8">
    <name type="scientific">Physeter macrocephalus</name>
    <name type="common">Sperm whale</name>
    <name type="synonym">Physeter catodon</name>
    <dbReference type="NCBI Taxonomy" id="9755"/>
    <lineage>
        <taxon>Eukaryota</taxon>
        <taxon>Metazoa</taxon>
        <taxon>Chordata</taxon>
        <taxon>Craniata</taxon>
        <taxon>Vertebrata</taxon>
        <taxon>Euteleostomi</taxon>
        <taxon>Mammalia</taxon>
        <taxon>Eutheria</taxon>
        <taxon>Laurasiatheria</taxon>
        <taxon>Artiodactyla</taxon>
        <taxon>Whippomorpha</taxon>
        <taxon>Cetacea</taxon>
        <taxon>Odontoceti</taxon>
        <taxon>Physeteridae</taxon>
        <taxon>Physeter</taxon>
    </lineage>
</organism>
<comment type="PTM">
    <text evidence="6">Phosphorylation at Ser-248 and Ser-249 promotes nuclear export.</text>
</comment>
<dbReference type="GO" id="GO:0003743">
    <property type="term" value="F:translation initiation factor activity"/>
    <property type="evidence" value="ECO:0007669"/>
    <property type="project" value="UniProtKB-UniRule"/>
</dbReference>
<dbReference type="Gene3D" id="3.75.10.10">
    <property type="entry name" value="L-arginine/glycine Amidinotransferase, Chain A"/>
    <property type="match status" value="1"/>
</dbReference>
<keyword evidence="6" id="KW-0597">Phosphoprotein</keyword>
<evidence type="ECO:0000313" key="8">
    <source>
        <dbReference type="RefSeq" id="XP_054938945.1"/>
    </source>
</evidence>
<dbReference type="GO" id="GO:0043023">
    <property type="term" value="F:ribosomal large subunit binding"/>
    <property type="evidence" value="ECO:0007669"/>
    <property type="project" value="UniProtKB-UniRule"/>
</dbReference>
<dbReference type="PANTHER" id="PTHR10784">
    <property type="entry name" value="TRANSLATION INITIATION FACTOR 6"/>
    <property type="match status" value="1"/>
</dbReference>
<dbReference type="GO" id="GO:0000054">
    <property type="term" value="P:ribosomal subunit export from nucleus"/>
    <property type="evidence" value="ECO:0007669"/>
    <property type="project" value="UniProtKB-UniRule"/>
</dbReference>
<evidence type="ECO:0000256" key="6">
    <source>
        <dbReference type="HAMAP-Rule" id="MF_03132"/>
    </source>
</evidence>
<evidence type="ECO:0000256" key="5">
    <source>
        <dbReference type="ARBA" id="ARBA00062592"/>
    </source>
</evidence>
<accession>A0A9W2WJ07</accession>
<comment type="function">
    <text evidence="6">Binds to the 60S ribosomal subunit and prevents its association with the 40S ribosomal subunit to form the 80S initiation complex in the cytoplasm. Behaves as a stimulatory translation initiation factor downstream insulin/growth factors. Is also involved in ribosome biogenesis. Associates with pre-60S subunits in the nucleus and is involved in its nuclear export. Cytoplasmic release of TIF6 from 60S subunits and nuclear relocalization is promoted by a RACK1 (RACK1)-dependent protein kinase C activity. In tissues responsive to insulin, controls fatty acid synthesis and glycolysis by exerting translational control of adipogenic transcription factors such as CEBPB, CEBPD and ATF4 that have G/C rich or uORF in their 5'UTR. Required for ROS-dependent megakaryocyte maturation and platelets formation, controls the expression of mitochondrial respiratory chain genes involved in reactive oxygen species (ROS) synthesis. Involved in miRNA-mediated gene silencing by the RNA-induced silencing complex (RISC). Required for both miRNA-mediated translational repression and miRNA-mediated cleavage of complementary mRNAs by RISC. Modulates cell cycle progression and global translation of pre-B cells, its activation seems to be rate-limiting in tumorigenesis and tumor growth.</text>
</comment>
<feature type="modified residue" description="Phosphoserine; by CK1" evidence="6">
    <location>
        <position position="249"/>
    </location>
</feature>
<keyword evidence="4 6" id="KW-0539">Nucleus</keyword>
<reference evidence="8" key="1">
    <citation type="submission" date="2025-08" db="UniProtKB">
        <authorList>
            <consortium name="RefSeq"/>
        </authorList>
    </citation>
    <scope>IDENTIFICATION</scope>
    <source>
        <tissue evidence="8">Muscle</tissue>
    </source>
</reference>
<evidence type="ECO:0000256" key="1">
    <source>
        <dbReference type="ARBA" id="ARBA00022490"/>
    </source>
</evidence>
<feature type="modified residue" description="Phosphoserine; by CK1" evidence="6">
    <location>
        <position position="248"/>
    </location>
</feature>
<keyword evidence="7" id="KW-1185">Reference proteome</keyword>
<dbReference type="RefSeq" id="XP_054938945.1">
    <property type="nucleotide sequence ID" value="XM_055082970.1"/>
</dbReference>
<feature type="modified residue" description="Phosphoserine" evidence="6">
    <location>
        <position position="240"/>
    </location>
</feature>
<evidence type="ECO:0000256" key="2">
    <source>
        <dbReference type="ARBA" id="ARBA00022540"/>
    </source>
</evidence>
<keyword evidence="1 6" id="KW-0963">Cytoplasm</keyword>
<evidence type="ECO:0000256" key="4">
    <source>
        <dbReference type="ARBA" id="ARBA00023242"/>
    </source>
</evidence>
<keyword evidence="2 6" id="KW-0396">Initiation factor</keyword>
<evidence type="ECO:0000313" key="7">
    <source>
        <dbReference type="Proteomes" id="UP000248484"/>
    </source>
</evidence>
<dbReference type="OrthoDB" id="4155914at2759"/>
<evidence type="ECO:0000256" key="3">
    <source>
        <dbReference type="ARBA" id="ARBA00022917"/>
    </source>
</evidence>
<dbReference type="SUPFAM" id="SSF55909">
    <property type="entry name" value="Pentein"/>
    <property type="match status" value="1"/>
</dbReference>
<dbReference type="GO" id="GO:0005737">
    <property type="term" value="C:cytoplasm"/>
    <property type="evidence" value="ECO:0007669"/>
    <property type="project" value="UniProtKB-SubCell"/>
</dbReference>
<dbReference type="InterPro" id="IPR002769">
    <property type="entry name" value="eIF6"/>
</dbReference>
<dbReference type="SMART" id="SM00654">
    <property type="entry name" value="eIF6"/>
    <property type="match status" value="1"/>
</dbReference>
<proteinExistence type="inferred from homology"/>
<feature type="modified residue" description="Phosphothreonine" evidence="6">
    <location>
        <position position="239"/>
    </location>
</feature>
<dbReference type="GO" id="GO:0042273">
    <property type="term" value="P:ribosomal large subunit biogenesis"/>
    <property type="evidence" value="ECO:0007669"/>
    <property type="project" value="UniProtKB-UniRule"/>
</dbReference>
<sequence>MNASLLEAGPGGVETRPLAAIESAQRLALEWLHACSVRRVLSEVSEGGGGNGNLPRAEEASDACGGFVYVPLGLMAVRASFENNCEVGCFAKLTNTYCLVAIGGSENFYSVFEGELADTIPVVHASIAGCRIIGRMCVGNRHGLLVPSNATDQELQHIRNCLPDSVQIRRVEERLSALGNVTTCNDYVALVHPDLDRETEEILADVLKVEVFRQTVADQVLVGSYCVFSNQGGLVHPKTSIEDQDELSSLLQVPLVAGTVNRGSEVIAAGMVVNDWCAFCGLDTTSTELSVVESVFKLNEAQPSTIATSMRDSLIDSLT</sequence>
<name>A0A9W2WJ07_PHYMC</name>
<comment type="similarity">
    <text evidence="6">Belongs to the eIF-6 family.</text>
</comment>
<dbReference type="GO" id="GO:0005730">
    <property type="term" value="C:nucleolus"/>
    <property type="evidence" value="ECO:0007669"/>
    <property type="project" value="UniProtKB-SubCell"/>
</dbReference>
<protein>
    <recommendedName>
        <fullName evidence="6">Eukaryotic translation initiation factor 6</fullName>
        <shortName evidence="6">eIF-6</shortName>
    </recommendedName>
</protein>
<dbReference type="GO" id="GO:0042256">
    <property type="term" value="P:cytosolic ribosome assembly"/>
    <property type="evidence" value="ECO:0007669"/>
    <property type="project" value="UniProtKB-UniRule"/>
</dbReference>
<dbReference type="GeneID" id="102974930"/>
<dbReference type="Proteomes" id="UP000248484">
    <property type="component" value="Unplaced"/>
</dbReference>
<dbReference type="CTD" id="3692"/>
<keyword evidence="6" id="KW-0690">Ribosome biogenesis</keyword>
<comment type="subcellular location">
    <subcellularLocation>
        <location evidence="6">Cytoplasm</location>
    </subcellularLocation>
    <subcellularLocation>
        <location evidence="6">Nucleus</location>
        <location evidence="6">Nucleolus</location>
    </subcellularLocation>
    <text evidence="6">Shuttles between cytoplasm and nucleus/nucleolus.</text>
</comment>
<dbReference type="CDD" id="cd00527">
    <property type="entry name" value="IF6"/>
    <property type="match status" value="1"/>
</dbReference>
<dbReference type="Pfam" id="PF01912">
    <property type="entry name" value="eIF-6"/>
    <property type="match status" value="1"/>
</dbReference>
<dbReference type="NCBIfam" id="TIGR00323">
    <property type="entry name" value="eIF-6"/>
    <property type="match status" value="1"/>
</dbReference>
<keyword evidence="3 6" id="KW-0648">Protein biosynthesis</keyword>
<gene>
    <name evidence="6 8" type="primary">EIF6</name>
    <name evidence="6" type="synonym">ITGB4BP</name>
</gene>
<dbReference type="FunFam" id="3.75.10.10:FF:000001">
    <property type="entry name" value="Eukaryotic translation initiation factor 6"/>
    <property type="match status" value="1"/>
</dbReference>
<comment type="subunit">
    <text evidence="5 6">Monomer. Associates with the 60S ribosomal subunit. Interacts with RACK1. Interacts with DICER1, AGO2, TARBP2, MOV10 and RPL7A; they form a large RNA-induced silencing complex (RISC).</text>
</comment>
<dbReference type="AlphaFoldDB" id="A0A9W2WJ07"/>
<dbReference type="KEGG" id="pcad:102974930"/>
<dbReference type="HAMAP" id="MF_00032">
    <property type="entry name" value="eIF_6"/>
    <property type="match status" value="1"/>
</dbReference>